<keyword evidence="3" id="KW-0804">Transcription</keyword>
<dbReference type="InterPro" id="IPR052158">
    <property type="entry name" value="INH-QAR"/>
</dbReference>
<comment type="caution">
    <text evidence="6">The sequence shown here is derived from an EMBL/GenBank/DDBJ whole genome shotgun (WGS) entry which is preliminary data.</text>
</comment>
<dbReference type="Proteomes" id="UP000295509">
    <property type="component" value="Unassembled WGS sequence"/>
</dbReference>
<dbReference type="EMBL" id="SORE01000056">
    <property type="protein sequence ID" value="TDY31236.1"/>
    <property type="molecule type" value="Genomic_DNA"/>
</dbReference>
<dbReference type="InterPro" id="IPR018060">
    <property type="entry name" value="HTH_AraC"/>
</dbReference>
<feature type="region of interest" description="Disordered" evidence="4">
    <location>
        <begin position="341"/>
        <end position="367"/>
    </location>
</feature>
<keyword evidence="1" id="KW-0805">Transcription regulation</keyword>
<accession>A0A4R8KNQ5</accession>
<keyword evidence="2" id="KW-0238">DNA-binding</keyword>
<feature type="compositionally biased region" description="Low complexity" evidence="4">
    <location>
        <begin position="351"/>
        <end position="367"/>
    </location>
</feature>
<dbReference type="SUPFAM" id="SSF46689">
    <property type="entry name" value="Homeodomain-like"/>
    <property type="match status" value="2"/>
</dbReference>
<dbReference type="Gene3D" id="3.40.50.880">
    <property type="match status" value="1"/>
</dbReference>
<dbReference type="InterPro" id="IPR009057">
    <property type="entry name" value="Homeodomain-like_sf"/>
</dbReference>
<evidence type="ECO:0000313" key="6">
    <source>
        <dbReference type="EMBL" id="TDY31236.1"/>
    </source>
</evidence>
<dbReference type="InterPro" id="IPR029062">
    <property type="entry name" value="Class_I_gatase-like"/>
</dbReference>
<protein>
    <submittedName>
        <fullName evidence="6">AraC family transcriptional regulator with amidase-like domain</fullName>
    </submittedName>
</protein>
<dbReference type="GO" id="GO:0003700">
    <property type="term" value="F:DNA-binding transcription factor activity"/>
    <property type="evidence" value="ECO:0007669"/>
    <property type="project" value="InterPro"/>
</dbReference>
<dbReference type="Gene3D" id="1.10.10.60">
    <property type="entry name" value="Homeodomain-like"/>
    <property type="match status" value="1"/>
</dbReference>
<evidence type="ECO:0000256" key="3">
    <source>
        <dbReference type="ARBA" id="ARBA00023163"/>
    </source>
</evidence>
<dbReference type="SMART" id="SM00342">
    <property type="entry name" value="HTH_ARAC"/>
    <property type="match status" value="1"/>
</dbReference>
<feature type="domain" description="HTH araC/xylS-type" evidence="5">
    <location>
        <begin position="231"/>
        <end position="329"/>
    </location>
</feature>
<reference evidence="6 7" key="1">
    <citation type="submission" date="2019-03" db="EMBL/GenBank/DDBJ databases">
        <title>Genomic Encyclopedia of Type Strains, Phase III (KMG-III): the genomes of soil and plant-associated and newly described type strains.</title>
        <authorList>
            <person name="Whitman W."/>
        </authorList>
    </citation>
    <scope>NUCLEOTIDE SEQUENCE [LARGE SCALE GENOMIC DNA]</scope>
    <source>
        <strain evidence="6 7">LMG 29544</strain>
    </source>
</reference>
<dbReference type="PANTHER" id="PTHR43130">
    <property type="entry name" value="ARAC-FAMILY TRANSCRIPTIONAL REGULATOR"/>
    <property type="match status" value="1"/>
</dbReference>
<evidence type="ECO:0000259" key="5">
    <source>
        <dbReference type="PROSITE" id="PS01124"/>
    </source>
</evidence>
<dbReference type="PROSITE" id="PS01124">
    <property type="entry name" value="HTH_ARAC_FAMILY_2"/>
    <property type="match status" value="1"/>
</dbReference>
<dbReference type="Pfam" id="PF12833">
    <property type="entry name" value="HTH_18"/>
    <property type="match status" value="1"/>
</dbReference>
<evidence type="ECO:0000313" key="7">
    <source>
        <dbReference type="Proteomes" id="UP000295509"/>
    </source>
</evidence>
<dbReference type="GO" id="GO:0043565">
    <property type="term" value="F:sequence-specific DNA binding"/>
    <property type="evidence" value="ECO:0007669"/>
    <property type="project" value="InterPro"/>
</dbReference>
<dbReference type="Pfam" id="PF01965">
    <property type="entry name" value="DJ-1_PfpI"/>
    <property type="match status" value="1"/>
</dbReference>
<organism evidence="6 7">
    <name type="scientific">Paraburkholderia rhizosphaerae</name>
    <dbReference type="NCBI Taxonomy" id="480658"/>
    <lineage>
        <taxon>Bacteria</taxon>
        <taxon>Pseudomonadati</taxon>
        <taxon>Pseudomonadota</taxon>
        <taxon>Betaproteobacteria</taxon>
        <taxon>Burkholderiales</taxon>
        <taxon>Burkholderiaceae</taxon>
        <taxon>Paraburkholderia</taxon>
    </lineage>
</organism>
<dbReference type="CDD" id="cd03137">
    <property type="entry name" value="GATase1_AraC_1"/>
    <property type="match status" value="1"/>
</dbReference>
<keyword evidence="7" id="KW-1185">Reference proteome</keyword>
<evidence type="ECO:0000256" key="2">
    <source>
        <dbReference type="ARBA" id="ARBA00023125"/>
    </source>
</evidence>
<evidence type="ECO:0000256" key="4">
    <source>
        <dbReference type="SAM" id="MobiDB-lite"/>
    </source>
</evidence>
<dbReference type="SUPFAM" id="SSF52317">
    <property type="entry name" value="Class I glutamine amidotransferase-like"/>
    <property type="match status" value="1"/>
</dbReference>
<name>A0A4R8KNQ5_9BURK</name>
<evidence type="ECO:0000256" key="1">
    <source>
        <dbReference type="ARBA" id="ARBA00023015"/>
    </source>
</evidence>
<sequence>MSNCFRHAQVNSMKRIKIGMLVFPGFQLLDIAGPRDAFSEVKVLSRGECEYEMLTIGTTRGTVHSSSGLTVTPDRTIFDLCPEFDTIIVPGGPGIFDAFDDPALGEWLRQQYRRARRVCAICNGLFALGPAGLLDNRVVTTHWMDVPRLSATFPKARIEPDHIYVNDGSIYTTAGVTAGIDLSLALIEEDFGKAMALDVAKYLIVYLRRAGGQSQFSPLLESQAAPGSQAGTLQQYILDNLDVDHTVTSLAERLHMSPRNLARTFIRECGVTPITFLSNARIDAARRYLEGSELSLREIARRCGFESTDALRRVFARRLQINPTEYRERFRTRIAAGAGRAPRNAKAVKKASTQSAARRAATSGDVV</sequence>
<dbReference type="PANTHER" id="PTHR43130:SF3">
    <property type="entry name" value="HTH-TYPE TRANSCRIPTIONAL REGULATOR RV1931C"/>
    <property type="match status" value="1"/>
</dbReference>
<dbReference type="InterPro" id="IPR018062">
    <property type="entry name" value="HTH_AraC-typ_CS"/>
</dbReference>
<dbReference type="PROSITE" id="PS00041">
    <property type="entry name" value="HTH_ARAC_FAMILY_1"/>
    <property type="match status" value="1"/>
</dbReference>
<dbReference type="InterPro" id="IPR002818">
    <property type="entry name" value="DJ-1/PfpI"/>
</dbReference>
<dbReference type="AlphaFoldDB" id="A0A4R8KNQ5"/>
<gene>
    <name evidence="6" type="ORF">BX592_1568</name>
</gene>
<proteinExistence type="predicted"/>